<proteinExistence type="predicted"/>
<dbReference type="EMBL" id="OIVN01000099">
    <property type="protein sequence ID" value="SPC74230.1"/>
    <property type="molecule type" value="Genomic_DNA"/>
</dbReference>
<dbReference type="Pfam" id="PF17921">
    <property type="entry name" value="Integrase_H2C2"/>
    <property type="match status" value="1"/>
</dbReference>
<sequence length="1647" mass="187881">MEAGDNSAQPLSASERQLQALTANIQELVRQSAADRREMQELAKQNQELMTLLRSRGEIPSPGQGQNAEEIPRNETGRNQNQNQNDEGSSANQNREPHPSQVADPTRSAADARAAKLEEELKEMREQMKEMKSQVKAKAAKNLDMLVHRSESPFTKRIDEYPLPAKFKVPQLETFDGFKDPLDYLDSFRTIMRLHGVSDEIMCRTFPTNLRGSARTWFNQLETGSIDTFAQLSRAFIDNFIGGRRSARPANYLLNIRQREGESLRSYMQRFNKEAVQIDEPNEYVALTAFNAGLLKGDFLFQLCKDPPKSMSELMYEAQKFINAEDAFEARDEFLSRKRKESEDRRYDSSKSKSSKQDYPKIQDSPDIRWPGKLRSDPARRSKDLYCRFHRDHGHTTEDCFALKQQIEALIKQGKLGKFVQQDKTETRPEPRPPRQDENKDRQEDRPRDIIGEIRTIVGGLASGGASRSSRKAYARQAHNILVTQRSRKSLKMDDQVISFSEDDAKNIHHPHDDALVVTLTIAGFITRRVLIDNGSSADIIYLPAYQQMKIDKEQLKPIDIPLVGFTGDKVKPLGVVSLIIEAGTYPKQVRTAVEFLVVDCPSAYNVIIGRPTLNKLRAVTSTYHLLVRFPTEHGIGELRGDQATARECYFASLGPETRHQTMKIDEGHRLVEPTEELEVIVLDDEKPQKTTSIGTKMDGTMRESMINFLKSNLDVFAWTHDDMPGIDPATICHKLNVNPSVRPIKQKRRVFAPDRNQAISDEVEKLLTAGFIREVYYPDWLANVVMVKKANGKWRMCVDFTDLNKACPKDSFPLPRIDQLVDSTAGHRLLTFMDAFSGYNQIMMDDTDQEKTSFITSKGLFCYKVMPFGLKNAGATYQRLMNKMFHHQIGRNVEVYVDDMLVKTRDEENHLEDLKETFETLRRYRMKLNPSKCVFGVSSGKFLGFMVSQRGIEANLDKIKAVLEMTPPRTIKEVQSLTGRVAALNRFVSRATDKCLPFFKTLRKAFVWTDECQKSFEELKVYLTSPPLLSPSQQGEALSLYLAVSPTAVSSALIREDGGIQLLVYYTSKAFQGAEERYPAMEKLALTLVIAARKLQPYFQSHKIIVLTNHPPRKAMNKPDAAGRLIQWAVELSEFDIEYHPRQAIKAQALADFIAEFTVTEEEPSEEKPDKKWEIEIDGSSVKGAGGVGIVFKTPEGHLLKHSTRLQYPTTNNEAEYEALLTGLRIAKELGANRLKIRSDSQLIWFDEVLLVQVPREQNTEADALAKLASSDEAIDQYVEVQHSPSHLEEEVSSIDVSNSWMTPIVNYLEDETLPSDPVEARKLKVRSTRFILIQGVLYKRGFSLPYLRCLDKAEANNVMREVHEGICGNHSGARSLVNKLVRAGYYWPTMQKDAVSFIRLDIMGPLPVGRRQLKFLVMGIDYFTKWVEAEPLATITEKNIRGFVWKAIICRFGIPRTFISDNGRQFDNSPFREFCEELGIQNHYSSSGHPQANGQVEVTNRSLLKMIKTRLKGAKGLWPEELPNILWAYRTTARTPTGETPFRLTYDLVDEVRDQAEARTRVYQQRMARYYDRRVKHREFKVGDLVLRKVTLATKDPTQGKLGPTWEGPYRVVKFHRRGTYHLEKLDGNALPHPWNAEHLKKYYQ</sequence>
<dbReference type="InterPro" id="IPR001584">
    <property type="entry name" value="Integrase_cat-core"/>
</dbReference>
<dbReference type="InterPro" id="IPR000477">
    <property type="entry name" value="RT_dom"/>
</dbReference>
<evidence type="ECO:0000259" key="4">
    <source>
        <dbReference type="PROSITE" id="PS50994"/>
    </source>
</evidence>
<dbReference type="Gene3D" id="1.10.340.70">
    <property type="match status" value="1"/>
</dbReference>
<feature type="region of interest" description="Disordered" evidence="2">
    <location>
        <begin position="414"/>
        <end position="450"/>
    </location>
</feature>
<feature type="region of interest" description="Disordered" evidence="2">
    <location>
        <begin position="36"/>
        <end position="113"/>
    </location>
</feature>
<dbReference type="InterPro" id="IPR005162">
    <property type="entry name" value="Retrotrans_gag_dom"/>
</dbReference>
<evidence type="ECO:0000313" key="5">
    <source>
        <dbReference type="EMBL" id="SPC74230.1"/>
    </source>
</evidence>
<dbReference type="PANTHER" id="PTHR48475">
    <property type="entry name" value="RIBONUCLEASE H"/>
    <property type="match status" value="1"/>
</dbReference>
<dbReference type="Gene3D" id="3.30.70.270">
    <property type="match status" value="2"/>
</dbReference>
<dbReference type="PROSITE" id="PS50994">
    <property type="entry name" value="INTEGRASE"/>
    <property type="match status" value="1"/>
</dbReference>
<dbReference type="PANTHER" id="PTHR48475:SF2">
    <property type="entry name" value="RIBONUCLEASE H"/>
    <property type="match status" value="1"/>
</dbReference>
<dbReference type="InterPro" id="IPR012337">
    <property type="entry name" value="RNaseH-like_sf"/>
</dbReference>
<dbReference type="Gene3D" id="3.30.420.10">
    <property type="entry name" value="Ribonuclease H-like superfamily/Ribonuclease H"/>
    <property type="match status" value="2"/>
</dbReference>
<dbReference type="Gene3D" id="2.40.70.10">
    <property type="entry name" value="Acid Proteases"/>
    <property type="match status" value="1"/>
</dbReference>
<dbReference type="InterPro" id="IPR043502">
    <property type="entry name" value="DNA/RNA_pol_sf"/>
</dbReference>
<dbReference type="CDD" id="cd09279">
    <property type="entry name" value="RNase_HI_like"/>
    <property type="match status" value="1"/>
</dbReference>
<feature type="region of interest" description="Disordered" evidence="2">
    <location>
        <begin position="339"/>
        <end position="376"/>
    </location>
</feature>
<evidence type="ECO:0000259" key="3">
    <source>
        <dbReference type="PROSITE" id="PS50878"/>
    </source>
</evidence>
<dbReference type="SUPFAM" id="SSF56672">
    <property type="entry name" value="DNA/RNA polymerases"/>
    <property type="match status" value="1"/>
</dbReference>
<feature type="compositionally biased region" description="Basic and acidic residues" evidence="2">
    <location>
        <begin position="339"/>
        <end position="367"/>
    </location>
</feature>
<dbReference type="Pfam" id="PF17919">
    <property type="entry name" value="RT_RNaseH_2"/>
    <property type="match status" value="1"/>
</dbReference>
<gene>
    <name evidence="5" type="ORF">FSB_LOCUS2112</name>
</gene>
<feature type="domain" description="Integrase catalytic" evidence="4">
    <location>
        <begin position="1386"/>
        <end position="1551"/>
    </location>
</feature>
<dbReference type="Pfam" id="PF00078">
    <property type="entry name" value="RVT_1"/>
    <property type="match status" value="1"/>
</dbReference>
<dbReference type="CDD" id="cd00303">
    <property type="entry name" value="retropepsin_like"/>
    <property type="match status" value="1"/>
</dbReference>
<dbReference type="CDD" id="cd01647">
    <property type="entry name" value="RT_LTR"/>
    <property type="match status" value="1"/>
</dbReference>
<protein>
    <submittedName>
        <fullName evidence="5">Uncharacterized protein</fullName>
    </submittedName>
</protein>
<keyword evidence="1" id="KW-0233">DNA recombination</keyword>
<dbReference type="SUPFAM" id="SSF53098">
    <property type="entry name" value="Ribonuclease H-like"/>
    <property type="match status" value="2"/>
</dbReference>
<evidence type="ECO:0000256" key="1">
    <source>
        <dbReference type="ARBA" id="ARBA00023172"/>
    </source>
</evidence>
<dbReference type="GO" id="GO:0006310">
    <property type="term" value="P:DNA recombination"/>
    <property type="evidence" value="ECO:0007669"/>
    <property type="project" value="UniProtKB-KW"/>
</dbReference>
<reference evidence="5" key="1">
    <citation type="submission" date="2018-02" db="EMBL/GenBank/DDBJ databases">
        <authorList>
            <person name="Cohen D.B."/>
            <person name="Kent A.D."/>
        </authorList>
    </citation>
    <scope>NUCLEOTIDE SEQUENCE</scope>
</reference>
<accession>A0A2N9EHS9</accession>
<dbReference type="InterPro" id="IPR036397">
    <property type="entry name" value="RNaseH_sf"/>
</dbReference>
<dbReference type="GO" id="GO:0004523">
    <property type="term" value="F:RNA-DNA hybrid ribonuclease activity"/>
    <property type="evidence" value="ECO:0007669"/>
    <property type="project" value="InterPro"/>
</dbReference>
<dbReference type="InterPro" id="IPR002156">
    <property type="entry name" value="RNaseH_domain"/>
</dbReference>
<dbReference type="Pfam" id="PF03732">
    <property type="entry name" value="Retrotrans_gag"/>
    <property type="match status" value="1"/>
</dbReference>
<dbReference type="PROSITE" id="PS50878">
    <property type="entry name" value="RT_POL"/>
    <property type="match status" value="1"/>
</dbReference>
<feature type="compositionally biased region" description="Basic and acidic residues" evidence="2">
    <location>
        <begin position="421"/>
        <end position="450"/>
    </location>
</feature>
<evidence type="ECO:0000256" key="2">
    <source>
        <dbReference type="SAM" id="MobiDB-lite"/>
    </source>
</evidence>
<organism evidence="5">
    <name type="scientific">Fagus sylvatica</name>
    <name type="common">Beechnut</name>
    <dbReference type="NCBI Taxonomy" id="28930"/>
    <lineage>
        <taxon>Eukaryota</taxon>
        <taxon>Viridiplantae</taxon>
        <taxon>Streptophyta</taxon>
        <taxon>Embryophyta</taxon>
        <taxon>Tracheophyta</taxon>
        <taxon>Spermatophyta</taxon>
        <taxon>Magnoliopsida</taxon>
        <taxon>eudicotyledons</taxon>
        <taxon>Gunneridae</taxon>
        <taxon>Pentapetalae</taxon>
        <taxon>rosids</taxon>
        <taxon>fabids</taxon>
        <taxon>Fagales</taxon>
        <taxon>Fagaceae</taxon>
        <taxon>Fagus</taxon>
    </lineage>
</organism>
<dbReference type="Gene3D" id="3.10.10.10">
    <property type="entry name" value="HIV Type 1 Reverse Transcriptase, subunit A, domain 1"/>
    <property type="match status" value="1"/>
</dbReference>
<feature type="compositionally biased region" description="Polar residues" evidence="2">
    <location>
        <begin position="77"/>
        <end position="94"/>
    </location>
</feature>
<dbReference type="InterPro" id="IPR041588">
    <property type="entry name" value="Integrase_H2C2"/>
</dbReference>
<feature type="domain" description="Reverse transcriptase" evidence="3">
    <location>
        <begin position="769"/>
        <end position="948"/>
    </location>
</feature>
<dbReference type="Pfam" id="PF13456">
    <property type="entry name" value="RVT_3"/>
    <property type="match status" value="1"/>
</dbReference>
<dbReference type="InterPro" id="IPR021109">
    <property type="entry name" value="Peptidase_aspartic_dom_sf"/>
</dbReference>
<name>A0A2N9EHS9_FAGSY</name>
<dbReference type="InterPro" id="IPR041577">
    <property type="entry name" value="RT_RNaseH_2"/>
</dbReference>
<dbReference type="GO" id="GO:0003676">
    <property type="term" value="F:nucleic acid binding"/>
    <property type="evidence" value="ECO:0007669"/>
    <property type="project" value="InterPro"/>
</dbReference>
<dbReference type="InterPro" id="IPR043128">
    <property type="entry name" value="Rev_trsase/Diguanyl_cyclase"/>
</dbReference>
<dbReference type="GO" id="GO:0015074">
    <property type="term" value="P:DNA integration"/>
    <property type="evidence" value="ECO:0007669"/>
    <property type="project" value="InterPro"/>
</dbReference>
<dbReference type="Pfam" id="PF00665">
    <property type="entry name" value="rve"/>
    <property type="match status" value="1"/>
</dbReference>